<dbReference type="Gene3D" id="1.25.40.20">
    <property type="entry name" value="Ankyrin repeat-containing domain"/>
    <property type="match status" value="1"/>
</dbReference>
<sequence>MEVLKPVASSKLAIWDLPIEILQDISCSLASKDHLQWALVSRWFSSVLCQRLVPNAVARDESYAFIWATITGHLDMMRQCIDLGMSPRLSVSFISAKECYEQLPIVGASLLSGDADAAQLLMSRGAKLSDLPLKGPSKRRNPLYFVRHTATLRLLLQKSTRRYTNPCDSDGLFKDMIKNSVPDEVFSLALENFVFPLNPRIVCEAISYGRISLVEKLFLTVPRLSISDDEGRLFDGSTALWYIYSALEMVSSADDIHRMLQVINEATGALPPRGFNPVMKHILRAAMTHTLVSKESLVWLMSNGLVNLSSKEDRRVFHEAVHEIASNLRWLNSFTMNEKMKVLLEYDSTIALYLPIGNASYMGNITYPCFLDALEGKILAGEMAREVCMTASQLLAKLLGCGTGEGTLHRTANVVEKLVSLGASGSVFVKEHTSWRRTVYLTPLIFACRITLDPQHGRRCIMPRSEAYDMSTGSGKEITTYGGYLSLRRAGIVQIIRALLPGGDVLAIDADGFTGLDHVKLSGICSDIPEFLTAAEREAEHFNF</sequence>
<dbReference type="EMBL" id="WOWK01000075">
    <property type="protein sequence ID" value="KAF0321093.1"/>
    <property type="molecule type" value="Genomic_DNA"/>
</dbReference>
<organism evidence="1 2">
    <name type="scientific">Colletotrichum asianum</name>
    <dbReference type="NCBI Taxonomy" id="702518"/>
    <lineage>
        <taxon>Eukaryota</taxon>
        <taxon>Fungi</taxon>
        <taxon>Dikarya</taxon>
        <taxon>Ascomycota</taxon>
        <taxon>Pezizomycotina</taxon>
        <taxon>Sordariomycetes</taxon>
        <taxon>Hypocreomycetidae</taxon>
        <taxon>Glomerellales</taxon>
        <taxon>Glomerellaceae</taxon>
        <taxon>Colletotrichum</taxon>
        <taxon>Colletotrichum gloeosporioides species complex</taxon>
    </lineage>
</organism>
<dbReference type="OrthoDB" id="4844906at2759"/>
<proteinExistence type="predicted"/>
<dbReference type="SUPFAM" id="SSF48403">
    <property type="entry name" value="Ankyrin repeat"/>
    <property type="match status" value="1"/>
</dbReference>
<gene>
    <name evidence="1" type="ORF">GQ607_011700</name>
</gene>
<evidence type="ECO:0000313" key="2">
    <source>
        <dbReference type="Proteomes" id="UP000434172"/>
    </source>
</evidence>
<dbReference type="InterPro" id="IPR036770">
    <property type="entry name" value="Ankyrin_rpt-contain_sf"/>
</dbReference>
<reference evidence="1 2" key="1">
    <citation type="submission" date="2019-12" db="EMBL/GenBank/DDBJ databases">
        <title>A genome sequence resource for the geographically widespread anthracnose pathogen Colletotrichum asianum.</title>
        <authorList>
            <person name="Meng Y."/>
        </authorList>
    </citation>
    <scope>NUCLEOTIDE SEQUENCE [LARGE SCALE GENOMIC DNA]</scope>
    <source>
        <strain evidence="1 2">ICMP 18580</strain>
    </source>
</reference>
<evidence type="ECO:0008006" key="3">
    <source>
        <dbReference type="Google" id="ProtNLM"/>
    </source>
</evidence>
<dbReference type="AlphaFoldDB" id="A0A8H3WAG1"/>
<name>A0A8H3WAG1_9PEZI</name>
<protein>
    <recommendedName>
        <fullName evidence="3">F-box domain-containing protein</fullName>
    </recommendedName>
</protein>
<dbReference type="Proteomes" id="UP000434172">
    <property type="component" value="Unassembled WGS sequence"/>
</dbReference>
<keyword evidence="2" id="KW-1185">Reference proteome</keyword>
<accession>A0A8H3WAG1</accession>
<evidence type="ECO:0000313" key="1">
    <source>
        <dbReference type="EMBL" id="KAF0321093.1"/>
    </source>
</evidence>
<comment type="caution">
    <text evidence="1">The sequence shown here is derived from an EMBL/GenBank/DDBJ whole genome shotgun (WGS) entry which is preliminary data.</text>
</comment>